<dbReference type="Proteomes" id="UP001628192">
    <property type="component" value="Unassembled WGS sequence"/>
</dbReference>
<dbReference type="Pfam" id="PF05016">
    <property type="entry name" value="ParE_toxin"/>
    <property type="match status" value="1"/>
</dbReference>
<proteinExistence type="predicted"/>
<comment type="caution">
    <text evidence="2">The sequence shown here is derived from an EMBL/GenBank/DDBJ whole genome shotgun (WGS) entry which is preliminary data.</text>
</comment>
<evidence type="ECO:0000313" key="2">
    <source>
        <dbReference type="EMBL" id="GAB1254952.1"/>
    </source>
</evidence>
<dbReference type="InterPro" id="IPR007712">
    <property type="entry name" value="RelE/ParE_toxin"/>
</dbReference>
<dbReference type="InterPro" id="IPR035093">
    <property type="entry name" value="RelE/ParE_toxin_dom_sf"/>
</dbReference>
<dbReference type="EMBL" id="BAAFSG010000001">
    <property type="protein sequence ID" value="GAB1254952.1"/>
    <property type="molecule type" value="Genomic_DNA"/>
</dbReference>
<sequence length="115" mass="13174">MVSSAVKRPLEILLAPEAEQDLRAIYTYMADHAGQEQALAILGRLEAAIFSLETLPQRGNIPPELEVVGITRYRELHEHPWRIIYEPLEAAVHVHWIFDSRRDVAGQLAQKILRR</sequence>
<reference evidence="2 3" key="1">
    <citation type="journal article" date="2025" name="Int. J. Syst. Evol. Microbiol.">
        <title>Desulfovibrio falkowii sp. nov., Porphyromonas miyakawae sp. nov., Mediterraneibacter flintii sp. nov. and Owariibacterium komagatae gen. nov., sp. nov., isolated from human faeces.</title>
        <authorList>
            <person name="Hamaguchi T."/>
            <person name="Ohara M."/>
            <person name="Hisatomi A."/>
            <person name="Sekiguchi K."/>
            <person name="Takeda J.I."/>
            <person name="Ueyama J."/>
            <person name="Ito M."/>
            <person name="Nishiwaki H."/>
            <person name="Ogi T."/>
            <person name="Hirayama M."/>
            <person name="Ohkuma M."/>
            <person name="Sakamoto M."/>
            <person name="Ohno K."/>
        </authorList>
    </citation>
    <scope>NUCLEOTIDE SEQUENCE [LARGE SCALE GENOMIC DNA]</scope>
    <source>
        <strain evidence="2 3">13CB8C</strain>
    </source>
</reference>
<keyword evidence="1" id="KW-1277">Toxin-antitoxin system</keyword>
<accession>A0ABQ0EBC0</accession>
<keyword evidence="3" id="KW-1185">Reference proteome</keyword>
<gene>
    <name evidence="2" type="ORF">Defa_24390</name>
</gene>
<evidence type="ECO:0000256" key="1">
    <source>
        <dbReference type="ARBA" id="ARBA00022649"/>
    </source>
</evidence>
<name>A0ABQ0EBC0_9BACT</name>
<organism evidence="2 3">
    <name type="scientific">Desulfovibrio falkowii</name>
    <dbReference type="NCBI Taxonomy" id="3136602"/>
    <lineage>
        <taxon>Bacteria</taxon>
        <taxon>Pseudomonadati</taxon>
        <taxon>Thermodesulfobacteriota</taxon>
        <taxon>Desulfovibrionia</taxon>
        <taxon>Desulfovibrionales</taxon>
        <taxon>Desulfovibrionaceae</taxon>
        <taxon>Desulfovibrio</taxon>
    </lineage>
</organism>
<evidence type="ECO:0000313" key="3">
    <source>
        <dbReference type="Proteomes" id="UP001628192"/>
    </source>
</evidence>
<protein>
    <submittedName>
        <fullName evidence="2">Type II toxin-antitoxin system RelE/ParE family toxin</fullName>
    </submittedName>
</protein>
<dbReference type="Gene3D" id="3.30.2310.20">
    <property type="entry name" value="RelE-like"/>
    <property type="match status" value="1"/>
</dbReference>
<dbReference type="RefSeq" id="WP_407845060.1">
    <property type="nucleotide sequence ID" value="NZ_BAAFSG010000001.1"/>
</dbReference>